<evidence type="ECO:0000256" key="4">
    <source>
        <dbReference type="ARBA" id="ARBA00022636"/>
    </source>
</evidence>
<evidence type="ECO:0000256" key="10">
    <source>
        <dbReference type="SAM" id="Phobius"/>
    </source>
</evidence>
<dbReference type="InterPro" id="IPR050706">
    <property type="entry name" value="Cyclic-di-GMP_PDE-like"/>
</dbReference>
<organism evidence="12 13">
    <name type="scientific">Sediminihaliea albiluteola</name>
    <dbReference type="NCBI Taxonomy" id="2758564"/>
    <lineage>
        <taxon>Bacteria</taxon>
        <taxon>Pseudomonadati</taxon>
        <taxon>Pseudomonadota</taxon>
        <taxon>Gammaproteobacteria</taxon>
        <taxon>Cellvibrionales</taxon>
        <taxon>Halieaceae</taxon>
        <taxon>Sediminihaliea</taxon>
    </lineage>
</organism>
<dbReference type="Pfam" id="PF00563">
    <property type="entry name" value="EAL"/>
    <property type="match status" value="1"/>
</dbReference>
<dbReference type="GO" id="GO:0071111">
    <property type="term" value="F:cyclic-guanylate-specific phosphodiesterase activity"/>
    <property type="evidence" value="ECO:0007669"/>
    <property type="project" value="UniProtKB-EC"/>
</dbReference>
<keyword evidence="4" id="KW-0973">c-di-GMP</keyword>
<evidence type="ECO:0000256" key="9">
    <source>
        <dbReference type="ARBA" id="ARBA00034290"/>
    </source>
</evidence>
<dbReference type="CDD" id="cd01948">
    <property type="entry name" value="EAL"/>
    <property type="match status" value="1"/>
</dbReference>
<dbReference type="SMART" id="SM00052">
    <property type="entry name" value="EAL"/>
    <property type="match status" value="1"/>
</dbReference>
<evidence type="ECO:0000313" key="12">
    <source>
        <dbReference type="EMBL" id="MBA6413708.1"/>
    </source>
</evidence>
<dbReference type="InterPro" id="IPR001633">
    <property type="entry name" value="EAL_dom"/>
</dbReference>
<evidence type="ECO:0000256" key="6">
    <source>
        <dbReference type="ARBA" id="ARBA00022801"/>
    </source>
</evidence>
<dbReference type="InterPro" id="IPR024744">
    <property type="entry name" value="CSS-motif_dom"/>
</dbReference>
<keyword evidence="7 10" id="KW-1133">Transmembrane helix</keyword>
<keyword evidence="8 10" id="KW-0472">Membrane</keyword>
<comment type="subcellular location">
    <subcellularLocation>
        <location evidence="1">Cell membrane</location>
        <topology evidence="1">Multi-pass membrane protein</topology>
    </subcellularLocation>
</comment>
<dbReference type="EC" id="3.1.4.52" evidence="2"/>
<dbReference type="PANTHER" id="PTHR33121">
    <property type="entry name" value="CYCLIC DI-GMP PHOSPHODIESTERASE PDEF"/>
    <property type="match status" value="1"/>
</dbReference>
<accession>A0A7W2TXE6</accession>
<dbReference type="Gene3D" id="3.20.20.450">
    <property type="entry name" value="EAL domain"/>
    <property type="match status" value="1"/>
</dbReference>
<dbReference type="InterPro" id="IPR035919">
    <property type="entry name" value="EAL_sf"/>
</dbReference>
<feature type="domain" description="EAL" evidence="11">
    <location>
        <begin position="273"/>
        <end position="525"/>
    </location>
</feature>
<dbReference type="AlphaFoldDB" id="A0A7W2TXE6"/>
<evidence type="ECO:0000256" key="5">
    <source>
        <dbReference type="ARBA" id="ARBA00022692"/>
    </source>
</evidence>
<dbReference type="RefSeq" id="WP_182173582.1">
    <property type="nucleotide sequence ID" value="NZ_JACFXU010000015.1"/>
</dbReference>
<feature type="transmembrane region" description="Helical" evidence="10">
    <location>
        <begin position="15"/>
        <end position="39"/>
    </location>
</feature>
<dbReference type="PANTHER" id="PTHR33121:SF81">
    <property type="entry name" value="CYCLIC DI-GMP PHOSPHODIESTERASE PDEB-RELATED"/>
    <property type="match status" value="1"/>
</dbReference>
<protein>
    <recommendedName>
        <fullName evidence="2">cyclic-guanylate-specific phosphodiesterase</fullName>
        <ecNumber evidence="2">3.1.4.52</ecNumber>
    </recommendedName>
</protein>
<evidence type="ECO:0000256" key="2">
    <source>
        <dbReference type="ARBA" id="ARBA00012282"/>
    </source>
</evidence>
<gene>
    <name evidence="12" type="ORF">H2508_11365</name>
</gene>
<keyword evidence="13" id="KW-1185">Reference proteome</keyword>
<sequence length="525" mass="58658">MSKAGRQKPARSKRLILRVLVNSILGALCLFFLLGWYLWHQSIVAEEQRLATVAERLGLEAESAILDIRGLLERLNRADIEPCSDLHIQWMQQEAIARPYIRSIGYWRAIKRQCGAGFVQGAILTPPEASRIYDNGVIAWWPSPETAVGDVELFLMRFGDHDVAIDPRLLLDTTALDQQAGLWVENLLLVSSPTEALLPEPSTLEPGLTIDSDRQLIVSRFSLNTVFPMDVVAVQPSGQLVERYLPSLITAAVLGILLIVLWVLAVFRVSQRQLSFSAELTNAIKNGNITVAYQPIVDLSTGRCHGAEALARWQREDGEIISPDLFIPVAEKSNSIHKLTLLVIKRVVEEMGQLLATHDQFSININLSAQDLEHPLIALELKHILDSAKLPASAIKFEITERALVNHEDSRKLISKLRRRGHQMAIDDFGTGYSSLSYLETFELDTLKLDKAFVDAIETHAVTSSVIVHIIEMAKSLELDMVAEGIESAHQVQWLANNGVQRGQGYYYSKPLTAAEFLKYHAKQR</sequence>
<dbReference type="Pfam" id="PF12792">
    <property type="entry name" value="CSS-motif"/>
    <property type="match status" value="1"/>
</dbReference>
<keyword evidence="6" id="KW-0378">Hydrolase</keyword>
<dbReference type="SUPFAM" id="SSF141868">
    <property type="entry name" value="EAL domain-like"/>
    <property type="match status" value="1"/>
</dbReference>
<evidence type="ECO:0000259" key="11">
    <source>
        <dbReference type="PROSITE" id="PS50883"/>
    </source>
</evidence>
<evidence type="ECO:0000256" key="8">
    <source>
        <dbReference type="ARBA" id="ARBA00023136"/>
    </source>
</evidence>
<evidence type="ECO:0000256" key="3">
    <source>
        <dbReference type="ARBA" id="ARBA00022475"/>
    </source>
</evidence>
<feature type="transmembrane region" description="Helical" evidence="10">
    <location>
        <begin position="244"/>
        <end position="267"/>
    </location>
</feature>
<proteinExistence type="predicted"/>
<dbReference type="GO" id="GO:0005886">
    <property type="term" value="C:plasma membrane"/>
    <property type="evidence" value="ECO:0007669"/>
    <property type="project" value="UniProtKB-SubCell"/>
</dbReference>
<evidence type="ECO:0000313" key="13">
    <source>
        <dbReference type="Proteomes" id="UP000539350"/>
    </source>
</evidence>
<name>A0A7W2TXE6_9GAMM</name>
<comment type="caution">
    <text evidence="12">The sequence shown here is derived from an EMBL/GenBank/DDBJ whole genome shotgun (WGS) entry which is preliminary data.</text>
</comment>
<dbReference type="EMBL" id="JACFXU010000015">
    <property type="protein sequence ID" value="MBA6413708.1"/>
    <property type="molecule type" value="Genomic_DNA"/>
</dbReference>
<keyword evidence="5 10" id="KW-0812">Transmembrane</keyword>
<keyword evidence="3" id="KW-1003">Cell membrane</keyword>
<dbReference type="PROSITE" id="PS50883">
    <property type="entry name" value="EAL"/>
    <property type="match status" value="1"/>
</dbReference>
<evidence type="ECO:0000256" key="1">
    <source>
        <dbReference type="ARBA" id="ARBA00004651"/>
    </source>
</evidence>
<reference evidence="12 13" key="1">
    <citation type="submission" date="2020-07" db="EMBL/GenBank/DDBJ databases">
        <title>Halieaceae bacterium, F7430, whole genome shotgun sequencing project.</title>
        <authorList>
            <person name="Jiang S."/>
            <person name="Liu Z.W."/>
            <person name="Du Z.J."/>
        </authorList>
    </citation>
    <scope>NUCLEOTIDE SEQUENCE [LARGE SCALE GENOMIC DNA]</scope>
    <source>
        <strain evidence="12 13">F7430</strain>
    </source>
</reference>
<evidence type="ECO:0000256" key="7">
    <source>
        <dbReference type="ARBA" id="ARBA00022989"/>
    </source>
</evidence>
<comment type="catalytic activity">
    <reaction evidence="9">
        <text>3',3'-c-di-GMP + H2O = 5'-phosphoguanylyl(3'-&gt;5')guanosine + H(+)</text>
        <dbReference type="Rhea" id="RHEA:24902"/>
        <dbReference type="ChEBI" id="CHEBI:15377"/>
        <dbReference type="ChEBI" id="CHEBI:15378"/>
        <dbReference type="ChEBI" id="CHEBI:58754"/>
        <dbReference type="ChEBI" id="CHEBI:58805"/>
        <dbReference type="EC" id="3.1.4.52"/>
    </reaction>
</comment>
<dbReference type="Proteomes" id="UP000539350">
    <property type="component" value="Unassembled WGS sequence"/>
</dbReference>